<keyword evidence="1" id="KW-0507">mRNA processing</keyword>
<dbReference type="GO" id="GO:0003676">
    <property type="term" value="F:nucleic acid binding"/>
    <property type="evidence" value="ECO:0007669"/>
    <property type="project" value="InterPro"/>
</dbReference>
<dbReference type="GO" id="GO:0006397">
    <property type="term" value="P:mRNA processing"/>
    <property type="evidence" value="ECO:0007669"/>
    <property type="project" value="UniProtKB-KW"/>
</dbReference>
<dbReference type="HOGENOM" id="CLU_011693_1_1_1"/>
<accession>A0A0C3CSU5</accession>
<feature type="region of interest" description="Disordered" evidence="3">
    <location>
        <begin position="206"/>
        <end position="234"/>
    </location>
</feature>
<feature type="region of interest" description="Disordered" evidence="3">
    <location>
        <begin position="255"/>
        <end position="278"/>
    </location>
</feature>
<keyword evidence="2" id="KW-0479">Metal-binding</keyword>
<reference evidence="6" key="2">
    <citation type="submission" date="2015-01" db="EMBL/GenBank/DDBJ databases">
        <title>Evolutionary Origins and Diversification of the Mycorrhizal Mutualists.</title>
        <authorList>
            <consortium name="DOE Joint Genome Institute"/>
            <consortium name="Mycorrhizal Genomics Consortium"/>
            <person name="Kohler A."/>
            <person name="Kuo A."/>
            <person name="Nagy L.G."/>
            <person name="Floudas D."/>
            <person name="Copeland A."/>
            <person name="Barry K.W."/>
            <person name="Cichocki N."/>
            <person name="Veneault-Fourrey C."/>
            <person name="LaButti K."/>
            <person name="Lindquist E.A."/>
            <person name="Lipzen A."/>
            <person name="Lundell T."/>
            <person name="Morin E."/>
            <person name="Murat C."/>
            <person name="Riley R."/>
            <person name="Ohm R."/>
            <person name="Sun H."/>
            <person name="Tunlid A."/>
            <person name="Henrissat B."/>
            <person name="Grigoriev I.V."/>
            <person name="Hibbett D.S."/>
            <person name="Martin F."/>
        </authorList>
    </citation>
    <scope>NUCLEOTIDE SEQUENCE [LARGE SCALE GENOMIC DNA]</scope>
    <source>
        <strain evidence="6">Foug A</strain>
    </source>
</reference>
<gene>
    <name evidence="5" type="ORF">SCLCIDRAFT_33289</name>
</gene>
<name>A0A0C3CSU5_9AGAM</name>
<feature type="non-terminal residue" evidence="5">
    <location>
        <position position="1"/>
    </location>
</feature>
<dbReference type="GO" id="GO:0008270">
    <property type="term" value="F:zinc ion binding"/>
    <property type="evidence" value="ECO:0007669"/>
    <property type="project" value="UniProtKB-KW"/>
</dbReference>
<dbReference type="STRING" id="1036808.A0A0C3CSU5"/>
<dbReference type="Pfam" id="PF00098">
    <property type="entry name" value="zf-CCHC"/>
    <property type="match status" value="1"/>
</dbReference>
<keyword evidence="2" id="KW-0862">Zinc</keyword>
<dbReference type="InParanoid" id="A0A0C3CSU5"/>
<evidence type="ECO:0000313" key="6">
    <source>
        <dbReference type="Proteomes" id="UP000053989"/>
    </source>
</evidence>
<feature type="compositionally biased region" description="Low complexity" evidence="3">
    <location>
        <begin position="211"/>
        <end position="221"/>
    </location>
</feature>
<protein>
    <recommendedName>
        <fullName evidence="4">CCHC-type domain-containing protein</fullName>
    </recommendedName>
</protein>
<sequence length="485" mass="53069">AAPAPAARKKVVADPGTYDGSPAKFHEWWSKIKIWIQVSMQGATDAEVAVAIYSRLTGPKAGRWAQVRLDHCMVAAHALAAAPAGHNLPAAWPTWGDLAAEIEGFFLPGNNREWARAQLLRLRQGPHQRIDEFLAQFEALKVQSGCPDEYARDLLERAVSRKILEQVYLQAIARDTYLNLCDSVRDMGRAQELFVINSQGSPRYFQGPYTSSSSSASGSGAPMDIGAANTRPQPRGKGLQCYNCQGFGHIARECTQPRRPRQQQQTWSVQHQGGNSDDERINAVLESDDESGIITLKSPLDTAIRVLDYRLSLTTDNIARTIYSYRISLLNEKIAKIRKKLVTPVSSPLSVSPNKYASLVVEDVGTQYTTDCADTTASFVSPSVIVPSTGVPRSGPAPDVKRGVLNSRVLINGQNFPSLASSDSESPANDLEVGFPAELRRTVIMEREVRIPVRVRGPVNTIEVEALLDSGATGCFVDKSWALDR</sequence>
<dbReference type="EMBL" id="KN822247">
    <property type="protein sequence ID" value="KIM51645.1"/>
    <property type="molecule type" value="Genomic_DNA"/>
</dbReference>
<dbReference type="AlphaFoldDB" id="A0A0C3CSU5"/>
<dbReference type="InterPro" id="IPR001878">
    <property type="entry name" value="Znf_CCHC"/>
</dbReference>
<dbReference type="SMART" id="SM00343">
    <property type="entry name" value="ZnF_C2HC"/>
    <property type="match status" value="1"/>
</dbReference>
<proteinExistence type="predicted"/>
<keyword evidence="2" id="KW-0863">Zinc-finger</keyword>
<evidence type="ECO:0000313" key="5">
    <source>
        <dbReference type="EMBL" id="KIM51645.1"/>
    </source>
</evidence>
<dbReference type="Gene3D" id="4.10.60.10">
    <property type="entry name" value="Zinc finger, CCHC-type"/>
    <property type="match status" value="1"/>
</dbReference>
<dbReference type="PROSITE" id="PS50158">
    <property type="entry name" value="ZF_CCHC"/>
    <property type="match status" value="1"/>
</dbReference>
<dbReference type="InterPro" id="IPR036875">
    <property type="entry name" value="Znf_CCHC_sf"/>
</dbReference>
<evidence type="ECO:0000256" key="2">
    <source>
        <dbReference type="PROSITE-ProRule" id="PRU00047"/>
    </source>
</evidence>
<reference evidence="5 6" key="1">
    <citation type="submission" date="2014-04" db="EMBL/GenBank/DDBJ databases">
        <authorList>
            <consortium name="DOE Joint Genome Institute"/>
            <person name="Kuo A."/>
            <person name="Kohler A."/>
            <person name="Nagy L.G."/>
            <person name="Floudas D."/>
            <person name="Copeland A."/>
            <person name="Barry K.W."/>
            <person name="Cichocki N."/>
            <person name="Veneault-Fourrey C."/>
            <person name="LaButti K."/>
            <person name="Lindquist E.A."/>
            <person name="Lipzen A."/>
            <person name="Lundell T."/>
            <person name="Morin E."/>
            <person name="Murat C."/>
            <person name="Sun H."/>
            <person name="Tunlid A."/>
            <person name="Henrissat B."/>
            <person name="Grigoriev I.V."/>
            <person name="Hibbett D.S."/>
            <person name="Martin F."/>
            <person name="Nordberg H.P."/>
            <person name="Cantor M.N."/>
            <person name="Hua S.X."/>
        </authorList>
    </citation>
    <scope>NUCLEOTIDE SEQUENCE [LARGE SCALE GENOMIC DNA]</scope>
    <source>
        <strain evidence="5 6">Foug A</strain>
    </source>
</reference>
<evidence type="ECO:0000256" key="3">
    <source>
        <dbReference type="SAM" id="MobiDB-lite"/>
    </source>
</evidence>
<evidence type="ECO:0000256" key="1">
    <source>
        <dbReference type="ARBA" id="ARBA00022664"/>
    </source>
</evidence>
<organism evidence="5 6">
    <name type="scientific">Scleroderma citrinum Foug A</name>
    <dbReference type="NCBI Taxonomy" id="1036808"/>
    <lineage>
        <taxon>Eukaryota</taxon>
        <taxon>Fungi</taxon>
        <taxon>Dikarya</taxon>
        <taxon>Basidiomycota</taxon>
        <taxon>Agaricomycotina</taxon>
        <taxon>Agaricomycetes</taxon>
        <taxon>Agaricomycetidae</taxon>
        <taxon>Boletales</taxon>
        <taxon>Sclerodermatineae</taxon>
        <taxon>Sclerodermataceae</taxon>
        <taxon>Scleroderma</taxon>
    </lineage>
</organism>
<feature type="domain" description="CCHC-type" evidence="4">
    <location>
        <begin position="241"/>
        <end position="256"/>
    </location>
</feature>
<feature type="compositionally biased region" description="Polar residues" evidence="3">
    <location>
        <begin position="266"/>
        <end position="275"/>
    </location>
</feature>
<dbReference type="SUPFAM" id="SSF57756">
    <property type="entry name" value="Retrovirus zinc finger-like domains"/>
    <property type="match status" value="1"/>
</dbReference>
<keyword evidence="6" id="KW-1185">Reference proteome</keyword>
<dbReference type="Proteomes" id="UP000053989">
    <property type="component" value="Unassembled WGS sequence"/>
</dbReference>
<evidence type="ECO:0000259" key="4">
    <source>
        <dbReference type="PROSITE" id="PS50158"/>
    </source>
</evidence>
<dbReference type="OrthoDB" id="154361at2759"/>